<proteinExistence type="predicted"/>
<organism evidence="5 6">
    <name type="scientific">Asanoa siamensis</name>
    <dbReference type="NCBI Taxonomy" id="926357"/>
    <lineage>
        <taxon>Bacteria</taxon>
        <taxon>Bacillati</taxon>
        <taxon>Actinomycetota</taxon>
        <taxon>Actinomycetes</taxon>
        <taxon>Micromonosporales</taxon>
        <taxon>Micromonosporaceae</taxon>
        <taxon>Asanoa</taxon>
    </lineage>
</organism>
<keyword evidence="6" id="KW-1185">Reference proteome</keyword>
<dbReference type="Pfam" id="PF00392">
    <property type="entry name" value="GntR"/>
    <property type="match status" value="1"/>
</dbReference>
<sequence length="222" mass="24348">MLMPVVRTRRRASDEVYAALVTAIRDLRLAPGTALSETDLAEQLGVSRTPLREAIARLADAGLVTVVPQVGTRVALIRLRDVEEARFVRENLEAAAFAGACGGDVAELRALLDRQRLAARAGDPDGFFAADEALHEQIFVLSGHPGAWQAVQRMKVQLDRLRRLSLPDPRTLRELLAEHRAIVDALERGDVAGGSDLVRAHARRAADQAPALRREHPDYFTD</sequence>
<evidence type="ECO:0000259" key="4">
    <source>
        <dbReference type="PROSITE" id="PS50949"/>
    </source>
</evidence>
<dbReference type="InterPro" id="IPR008920">
    <property type="entry name" value="TF_FadR/GntR_C"/>
</dbReference>
<dbReference type="Pfam" id="PF07729">
    <property type="entry name" value="FCD"/>
    <property type="match status" value="1"/>
</dbReference>
<evidence type="ECO:0000313" key="6">
    <source>
        <dbReference type="Proteomes" id="UP000604117"/>
    </source>
</evidence>
<dbReference type="SMART" id="SM00345">
    <property type="entry name" value="HTH_GNTR"/>
    <property type="match status" value="1"/>
</dbReference>
<reference evidence="5 6" key="1">
    <citation type="submission" date="2021-01" db="EMBL/GenBank/DDBJ databases">
        <title>Whole genome shotgun sequence of Asanoa siamensis NBRC 107932.</title>
        <authorList>
            <person name="Komaki H."/>
            <person name="Tamura T."/>
        </authorList>
    </citation>
    <scope>NUCLEOTIDE SEQUENCE [LARGE SCALE GENOMIC DNA]</scope>
    <source>
        <strain evidence="5 6">NBRC 107932</strain>
    </source>
</reference>
<dbReference type="PROSITE" id="PS50949">
    <property type="entry name" value="HTH_GNTR"/>
    <property type="match status" value="1"/>
</dbReference>
<evidence type="ECO:0000256" key="3">
    <source>
        <dbReference type="ARBA" id="ARBA00023163"/>
    </source>
</evidence>
<dbReference type="InterPro" id="IPR000524">
    <property type="entry name" value="Tscrpt_reg_HTH_GntR"/>
</dbReference>
<dbReference type="SUPFAM" id="SSF48008">
    <property type="entry name" value="GntR ligand-binding domain-like"/>
    <property type="match status" value="1"/>
</dbReference>
<dbReference type="RefSeq" id="WP_203713531.1">
    <property type="nucleotide sequence ID" value="NZ_BONE01000022.1"/>
</dbReference>
<feature type="domain" description="HTH gntR-type" evidence="4">
    <location>
        <begin position="10"/>
        <end position="77"/>
    </location>
</feature>
<dbReference type="Gene3D" id="1.10.10.10">
    <property type="entry name" value="Winged helix-like DNA-binding domain superfamily/Winged helix DNA-binding domain"/>
    <property type="match status" value="1"/>
</dbReference>
<dbReference type="SMART" id="SM00895">
    <property type="entry name" value="FCD"/>
    <property type="match status" value="1"/>
</dbReference>
<dbReference type="PANTHER" id="PTHR43537">
    <property type="entry name" value="TRANSCRIPTIONAL REGULATOR, GNTR FAMILY"/>
    <property type="match status" value="1"/>
</dbReference>
<dbReference type="CDD" id="cd07377">
    <property type="entry name" value="WHTH_GntR"/>
    <property type="match status" value="1"/>
</dbReference>
<dbReference type="InterPro" id="IPR011711">
    <property type="entry name" value="GntR_C"/>
</dbReference>
<name>A0ABQ4CRS8_9ACTN</name>
<dbReference type="InterPro" id="IPR036388">
    <property type="entry name" value="WH-like_DNA-bd_sf"/>
</dbReference>
<dbReference type="InterPro" id="IPR036390">
    <property type="entry name" value="WH_DNA-bd_sf"/>
</dbReference>
<evidence type="ECO:0000313" key="5">
    <source>
        <dbReference type="EMBL" id="GIF73552.1"/>
    </source>
</evidence>
<comment type="caution">
    <text evidence="5">The sequence shown here is derived from an EMBL/GenBank/DDBJ whole genome shotgun (WGS) entry which is preliminary data.</text>
</comment>
<accession>A0ABQ4CRS8</accession>
<keyword evidence="1" id="KW-0805">Transcription regulation</keyword>
<evidence type="ECO:0000256" key="1">
    <source>
        <dbReference type="ARBA" id="ARBA00023015"/>
    </source>
</evidence>
<dbReference type="Gene3D" id="1.20.120.530">
    <property type="entry name" value="GntR ligand-binding domain-like"/>
    <property type="match status" value="1"/>
</dbReference>
<dbReference type="PANTHER" id="PTHR43537:SF45">
    <property type="entry name" value="GNTR FAMILY REGULATORY PROTEIN"/>
    <property type="match status" value="1"/>
</dbReference>
<dbReference type="EMBL" id="BONE01000022">
    <property type="protein sequence ID" value="GIF73552.1"/>
    <property type="molecule type" value="Genomic_DNA"/>
</dbReference>
<gene>
    <name evidence="5" type="ORF">Asi02nite_30700</name>
</gene>
<dbReference type="PRINTS" id="PR00035">
    <property type="entry name" value="HTHGNTR"/>
</dbReference>
<evidence type="ECO:0000256" key="2">
    <source>
        <dbReference type="ARBA" id="ARBA00023125"/>
    </source>
</evidence>
<dbReference type="SUPFAM" id="SSF46785">
    <property type="entry name" value="Winged helix' DNA-binding domain"/>
    <property type="match status" value="1"/>
</dbReference>
<keyword evidence="2" id="KW-0238">DNA-binding</keyword>
<dbReference type="Proteomes" id="UP000604117">
    <property type="component" value="Unassembled WGS sequence"/>
</dbReference>
<keyword evidence="3" id="KW-0804">Transcription</keyword>
<protein>
    <submittedName>
        <fullName evidence="5">GntR family transcriptional regulator</fullName>
    </submittedName>
</protein>